<proteinExistence type="predicted"/>
<comment type="caution">
    <text evidence="1">The sequence shown here is derived from an EMBL/GenBank/DDBJ whole genome shotgun (WGS) entry which is preliminary data.</text>
</comment>
<evidence type="ECO:0000313" key="2">
    <source>
        <dbReference type="Proteomes" id="UP000034617"/>
    </source>
</evidence>
<dbReference type="Proteomes" id="UP000034617">
    <property type="component" value="Unassembled WGS sequence"/>
</dbReference>
<sequence length="74" mass="8448">MRNPEYALGSSARPACIGYAEGIAGRGDCSRRGARLQKCGRDWTRTSDPLNVNEVRYQLRYATKLMTCRLRRPR</sequence>
<protein>
    <submittedName>
        <fullName evidence="1">Uncharacterized protein</fullName>
    </submittedName>
</protein>
<organism evidence="1 2">
    <name type="scientific">Candidatus Gottesmanbacteria bacterium GW2011_GWB1_44_11c</name>
    <dbReference type="NCBI Taxonomy" id="1618447"/>
    <lineage>
        <taxon>Bacteria</taxon>
        <taxon>Candidatus Gottesmaniibacteriota</taxon>
    </lineage>
</organism>
<name>A0A0G1GKX1_9BACT</name>
<accession>A0A0G1GKX1</accession>
<dbReference type="AntiFam" id="ANF00012">
    <property type="entry name" value="tRNA translation"/>
</dbReference>
<dbReference type="EMBL" id="LCHM01000061">
    <property type="protein sequence ID" value="KKT35013.1"/>
    <property type="molecule type" value="Genomic_DNA"/>
</dbReference>
<reference evidence="1 2" key="1">
    <citation type="journal article" date="2015" name="Nature">
        <title>rRNA introns, odd ribosomes, and small enigmatic genomes across a large radiation of phyla.</title>
        <authorList>
            <person name="Brown C.T."/>
            <person name="Hug L.A."/>
            <person name="Thomas B.C."/>
            <person name="Sharon I."/>
            <person name="Castelle C.J."/>
            <person name="Singh A."/>
            <person name="Wilkins M.J."/>
            <person name="Williams K.H."/>
            <person name="Banfield J.F."/>
        </authorList>
    </citation>
    <scope>NUCLEOTIDE SEQUENCE [LARGE SCALE GENOMIC DNA]</scope>
</reference>
<gene>
    <name evidence="1" type="ORF">UW22_C0061G0007</name>
</gene>
<evidence type="ECO:0000313" key="1">
    <source>
        <dbReference type="EMBL" id="KKT35013.1"/>
    </source>
</evidence>
<dbReference type="AlphaFoldDB" id="A0A0G1GKX1"/>